<sequence>MSSIVPPPLQADVEYYYHHLSRMAFIAIFISFLPLKHRITTCRVLPIILNLKIALA</sequence>
<evidence type="ECO:0000313" key="3">
    <source>
        <dbReference type="Proteomes" id="UP000236291"/>
    </source>
</evidence>
<proteinExistence type="predicted"/>
<feature type="transmembrane region" description="Helical" evidence="1">
    <location>
        <begin position="15"/>
        <end position="35"/>
    </location>
</feature>
<feature type="non-terminal residue" evidence="2">
    <location>
        <position position="56"/>
    </location>
</feature>
<evidence type="ECO:0000313" key="2">
    <source>
        <dbReference type="EMBL" id="PNX62966.1"/>
    </source>
</evidence>
<reference evidence="2 3" key="1">
    <citation type="journal article" date="2014" name="Am. J. Bot.">
        <title>Genome assembly and annotation for red clover (Trifolium pratense; Fabaceae).</title>
        <authorList>
            <person name="Istvanek J."/>
            <person name="Jaros M."/>
            <person name="Krenek A."/>
            <person name="Repkova J."/>
        </authorList>
    </citation>
    <scope>NUCLEOTIDE SEQUENCE [LARGE SCALE GENOMIC DNA]</scope>
    <source>
        <strain evidence="3">cv. Tatra</strain>
        <tissue evidence="2">Young leaves</tissue>
    </source>
</reference>
<reference evidence="2 3" key="2">
    <citation type="journal article" date="2017" name="Front. Plant Sci.">
        <title>Gene Classification and Mining of Molecular Markers Useful in Red Clover (Trifolium pratense) Breeding.</title>
        <authorList>
            <person name="Istvanek J."/>
            <person name="Dluhosova J."/>
            <person name="Dluhos P."/>
            <person name="Patkova L."/>
            <person name="Nedelnik J."/>
            <person name="Repkova J."/>
        </authorList>
    </citation>
    <scope>NUCLEOTIDE SEQUENCE [LARGE SCALE GENOMIC DNA]</scope>
    <source>
        <strain evidence="3">cv. Tatra</strain>
        <tissue evidence="2">Young leaves</tissue>
    </source>
</reference>
<accession>A0A2K3K9J4</accession>
<keyword evidence="1" id="KW-0812">Transmembrane</keyword>
<protein>
    <submittedName>
        <fullName evidence="2">Uncharacterized protein</fullName>
    </submittedName>
</protein>
<comment type="caution">
    <text evidence="2">The sequence shown here is derived from an EMBL/GenBank/DDBJ whole genome shotgun (WGS) entry which is preliminary data.</text>
</comment>
<keyword evidence="1" id="KW-0472">Membrane</keyword>
<dbReference type="EMBL" id="ASHM01151554">
    <property type="protein sequence ID" value="PNX62966.1"/>
    <property type="molecule type" value="Genomic_DNA"/>
</dbReference>
<evidence type="ECO:0000256" key="1">
    <source>
        <dbReference type="SAM" id="Phobius"/>
    </source>
</evidence>
<dbReference type="AlphaFoldDB" id="A0A2K3K9J4"/>
<dbReference type="Proteomes" id="UP000236291">
    <property type="component" value="Unassembled WGS sequence"/>
</dbReference>
<organism evidence="2 3">
    <name type="scientific">Trifolium pratense</name>
    <name type="common">Red clover</name>
    <dbReference type="NCBI Taxonomy" id="57577"/>
    <lineage>
        <taxon>Eukaryota</taxon>
        <taxon>Viridiplantae</taxon>
        <taxon>Streptophyta</taxon>
        <taxon>Embryophyta</taxon>
        <taxon>Tracheophyta</taxon>
        <taxon>Spermatophyta</taxon>
        <taxon>Magnoliopsida</taxon>
        <taxon>eudicotyledons</taxon>
        <taxon>Gunneridae</taxon>
        <taxon>Pentapetalae</taxon>
        <taxon>rosids</taxon>
        <taxon>fabids</taxon>
        <taxon>Fabales</taxon>
        <taxon>Fabaceae</taxon>
        <taxon>Papilionoideae</taxon>
        <taxon>50 kb inversion clade</taxon>
        <taxon>NPAAA clade</taxon>
        <taxon>Hologalegina</taxon>
        <taxon>IRL clade</taxon>
        <taxon>Trifolieae</taxon>
        <taxon>Trifolium</taxon>
    </lineage>
</organism>
<name>A0A2K3K9J4_TRIPR</name>
<gene>
    <name evidence="2" type="ORF">L195_g061391</name>
</gene>
<keyword evidence="1" id="KW-1133">Transmembrane helix</keyword>